<dbReference type="InterPro" id="IPR008949">
    <property type="entry name" value="Isoprenoid_synthase_dom_sf"/>
</dbReference>
<reference evidence="7 8" key="1">
    <citation type="journal article" date="2014" name="Int. J. Syst. Evol. Microbiol.">
        <title>Complete genome sequence of Corynebacterium casei LMG S-19264T (=DSM 44701T), isolated from a smear-ripened cheese.</title>
        <authorList>
            <consortium name="US DOE Joint Genome Institute (JGI-PGF)"/>
            <person name="Walter F."/>
            <person name="Albersmeier A."/>
            <person name="Kalinowski J."/>
            <person name="Ruckert C."/>
        </authorList>
    </citation>
    <scope>NUCLEOTIDE SEQUENCE [LARGE SCALE GENOMIC DNA]</scope>
    <source>
        <strain evidence="7 8">CCM 8669</strain>
    </source>
</reference>
<dbReference type="Proteomes" id="UP000600171">
    <property type="component" value="Unassembled WGS sequence"/>
</dbReference>
<evidence type="ECO:0000256" key="5">
    <source>
        <dbReference type="ARBA" id="ARBA00022842"/>
    </source>
</evidence>
<evidence type="ECO:0000256" key="2">
    <source>
        <dbReference type="ARBA" id="ARBA00006706"/>
    </source>
</evidence>
<dbReference type="PROSITE" id="PS00444">
    <property type="entry name" value="POLYPRENYL_SYNTHASE_2"/>
    <property type="match status" value="1"/>
</dbReference>
<keyword evidence="8" id="KW-1185">Reference proteome</keyword>
<dbReference type="SFLD" id="SFLDS00005">
    <property type="entry name" value="Isoprenoid_Synthase_Type_I"/>
    <property type="match status" value="1"/>
</dbReference>
<keyword evidence="4" id="KW-0479">Metal-binding</keyword>
<dbReference type="EMBL" id="BMDC01000001">
    <property type="protein sequence ID" value="GGH56423.1"/>
    <property type="molecule type" value="Genomic_DNA"/>
</dbReference>
<dbReference type="CDD" id="cd00685">
    <property type="entry name" value="Trans_IPPS_HT"/>
    <property type="match status" value="1"/>
</dbReference>
<dbReference type="Gene3D" id="1.10.600.10">
    <property type="entry name" value="Farnesyl Diphosphate Synthase"/>
    <property type="match status" value="1"/>
</dbReference>
<comment type="caution">
    <text evidence="7">The sequence shown here is derived from an EMBL/GenBank/DDBJ whole genome shotgun (WGS) entry which is preliminary data.</text>
</comment>
<dbReference type="GO" id="GO:0004659">
    <property type="term" value="F:prenyltransferase activity"/>
    <property type="evidence" value="ECO:0007669"/>
    <property type="project" value="InterPro"/>
</dbReference>
<dbReference type="PROSITE" id="PS00723">
    <property type="entry name" value="POLYPRENYL_SYNTHASE_1"/>
    <property type="match status" value="1"/>
</dbReference>
<organism evidence="7 8">
    <name type="scientific">Rothia aerolata</name>
    <dbReference type="NCBI Taxonomy" id="1812262"/>
    <lineage>
        <taxon>Bacteria</taxon>
        <taxon>Bacillati</taxon>
        <taxon>Actinomycetota</taxon>
        <taxon>Actinomycetes</taxon>
        <taxon>Micrococcales</taxon>
        <taxon>Micrococcaceae</taxon>
        <taxon>Rothia</taxon>
    </lineage>
</organism>
<evidence type="ECO:0000256" key="6">
    <source>
        <dbReference type="RuleBase" id="RU004466"/>
    </source>
</evidence>
<comment type="cofactor">
    <cofactor evidence="1">
        <name>Mg(2+)</name>
        <dbReference type="ChEBI" id="CHEBI:18420"/>
    </cofactor>
</comment>
<name>A0A917MQ36_9MICC</name>
<accession>A0A917MQ36</accession>
<proteinExistence type="inferred from homology"/>
<dbReference type="AlphaFoldDB" id="A0A917MQ36"/>
<dbReference type="InterPro" id="IPR033749">
    <property type="entry name" value="Polyprenyl_synt_CS"/>
</dbReference>
<evidence type="ECO:0000313" key="7">
    <source>
        <dbReference type="EMBL" id="GGH56423.1"/>
    </source>
</evidence>
<keyword evidence="5" id="KW-0460">Magnesium</keyword>
<evidence type="ECO:0000313" key="8">
    <source>
        <dbReference type="Proteomes" id="UP000600171"/>
    </source>
</evidence>
<protein>
    <submittedName>
        <fullName evidence="7">Geranylgeranyl pyrophosphate synthase</fullName>
    </submittedName>
</protein>
<evidence type="ECO:0000256" key="4">
    <source>
        <dbReference type="ARBA" id="ARBA00022723"/>
    </source>
</evidence>
<evidence type="ECO:0000256" key="1">
    <source>
        <dbReference type="ARBA" id="ARBA00001946"/>
    </source>
</evidence>
<keyword evidence="3 6" id="KW-0808">Transferase</keyword>
<dbReference type="Pfam" id="PF00348">
    <property type="entry name" value="polyprenyl_synt"/>
    <property type="match status" value="1"/>
</dbReference>
<evidence type="ECO:0000256" key="3">
    <source>
        <dbReference type="ARBA" id="ARBA00022679"/>
    </source>
</evidence>
<dbReference type="GO" id="GO:0008299">
    <property type="term" value="P:isoprenoid biosynthetic process"/>
    <property type="evidence" value="ECO:0007669"/>
    <property type="project" value="InterPro"/>
</dbReference>
<dbReference type="PANTHER" id="PTHR12001:SF85">
    <property type="entry name" value="SHORT CHAIN ISOPRENYL DIPHOSPHATE SYNTHASE"/>
    <property type="match status" value="1"/>
</dbReference>
<comment type="similarity">
    <text evidence="2 6">Belongs to the FPP/GGPP synthase family.</text>
</comment>
<dbReference type="InterPro" id="IPR000092">
    <property type="entry name" value="Polyprenyl_synt"/>
</dbReference>
<sequence length="366" mass="39786">MTEQIEGEQATFLQALEDELARFFESQREVLGSISPEATPLLDSIRQLSTGGKRLRALLCYWGWRGAGGTPNDPRVVKAGAAIELFQSAALIHDDIIDRSATRRGAPAVHKQFENMHAEQGWLGDRNLFGMTGGIIAGDLCLSWSEAMFSSIGAEAAAGFESRRIFDLMRTEVMAGQYLDVLGEVVGSEDYDLALSRAHNVIRYKSAKYSCEHPLALGGALAQQLKASQANRLVDSYRAFALPLGEGFQLRDDVLGVFGAPEETGKPAGDDLKEGKRTVLVALTEKNTSPEERALLNDSLGKQDLSLEDIEKLRSMIIASGALAEVEKIIAQTQTTVSAELNDMELEPLVKQALEAIVAKILHRAS</sequence>
<gene>
    <name evidence="7" type="ORF">GCM10007359_00510</name>
</gene>
<dbReference type="SUPFAM" id="SSF48576">
    <property type="entry name" value="Terpenoid synthases"/>
    <property type="match status" value="1"/>
</dbReference>
<dbReference type="GO" id="GO:0046872">
    <property type="term" value="F:metal ion binding"/>
    <property type="evidence" value="ECO:0007669"/>
    <property type="project" value="UniProtKB-KW"/>
</dbReference>
<dbReference type="PANTHER" id="PTHR12001">
    <property type="entry name" value="GERANYLGERANYL PYROPHOSPHATE SYNTHASE"/>
    <property type="match status" value="1"/>
</dbReference>